<organism evidence="1 2">
    <name type="scientific">Irpex rosettiformis</name>
    <dbReference type="NCBI Taxonomy" id="378272"/>
    <lineage>
        <taxon>Eukaryota</taxon>
        <taxon>Fungi</taxon>
        <taxon>Dikarya</taxon>
        <taxon>Basidiomycota</taxon>
        <taxon>Agaricomycotina</taxon>
        <taxon>Agaricomycetes</taxon>
        <taxon>Polyporales</taxon>
        <taxon>Irpicaceae</taxon>
        <taxon>Irpex</taxon>
    </lineage>
</organism>
<accession>A0ACB8TSI0</accession>
<dbReference type="EMBL" id="MU274936">
    <property type="protein sequence ID" value="KAI0084977.1"/>
    <property type="molecule type" value="Genomic_DNA"/>
</dbReference>
<evidence type="ECO:0000313" key="1">
    <source>
        <dbReference type="EMBL" id="KAI0084977.1"/>
    </source>
</evidence>
<name>A0ACB8TSI0_9APHY</name>
<reference evidence="1" key="1">
    <citation type="journal article" date="2021" name="Environ. Microbiol.">
        <title>Gene family expansions and transcriptome signatures uncover fungal adaptations to wood decay.</title>
        <authorList>
            <person name="Hage H."/>
            <person name="Miyauchi S."/>
            <person name="Viragh M."/>
            <person name="Drula E."/>
            <person name="Min B."/>
            <person name="Chaduli D."/>
            <person name="Navarro D."/>
            <person name="Favel A."/>
            <person name="Norest M."/>
            <person name="Lesage-Meessen L."/>
            <person name="Balint B."/>
            <person name="Merenyi Z."/>
            <person name="de Eugenio L."/>
            <person name="Morin E."/>
            <person name="Martinez A.T."/>
            <person name="Baldrian P."/>
            <person name="Stursova M."/>
            <person name="Martinez M.J."/>
            <person name="Novotny C."/>
            <person name="Magnuson J.K."/>
            <person name="Spatafora J.W."/>
            <person name="Maurice S."/>
            <person name="Pangilinan J."/>
            <person name="Andreopoulos W."/>
            <person name="LaButti K."/>
            <person name="Hundley H."/>
            <person name="Na H."/>
            <person name="Kuo A."/>
            <person name="Barry K."/>
            <person name="Lipzen A."/>
            <person name="Henrissat B."/>
            <person name="Riley R."/>
            <person name="Ahrendt S."/>
            <person name="Nagy L.G."/>
            <person name="Grigoriev I.V."/>
            <person name="Martin F."/>
            <person name="Rosso M.N."/>
        </authorList>
    </citation>
    <scope>NUCLEOTIDE SEQUENCE</scope>
    <source>
        <strain evidence="1">CBS 384.51</strain>
    </source>
</reference>
<proteinExistence type="predicted"/>
<protein>
    <submittedName>
        <fullName evidence="1">Uncharacterized protein</fullName>
    </submittedName>
</protein>
<evidence type="ECO:0000313" key="2">
    <source>
        <dbReference type="Proteomes" id="UP001055072"/>
    </source>
</evidence>
<comment type="caution">
    <text evidence="1">The sequence shown here is derived from an EMBL/GenBank/DDBJ whole genome shotgun (WGS) entry which is preliminary data.</text>
</comment>
<gene>
    <name evidence="1" type="ORF">BDY19DRAFT_909418</name>
</gene>
<dbReference type="Proteomes" id="UP001055072">
    <property type="component" value="Unassembled WGS sequence"/>
</dbReference>
<sequence length="167" mass="19057">MTNCHVPLALQAPVATTGSPMVPIWVAYNPEDPVNDHFFFRSSLHFSDKIRPGPVLFRLFTEHGLKFTTVDVPRDTLPENYFDEANFDVSFLGRGNSSGWTENKVTQVVNEFGVCVEAGFIEDGASDNEIRKVVEEKVATVFTGRRFLDRVFGTRRRMQRWAKELRN</sequence>
<keyword evidence="2" id="KW-1185">Reference proteome</keyword>